<dbReference type="SMART" id="SM00195">
    <property type="entry name" value="DSPc"/>
    <property type="match status" value="1"/>
</dbReference>
<protein>
    <recommendedName>
        <fullName evidence="2">protein-tyrosine-phosphatase</fullName>
        <ecNumber evidence="2">3.1.3.48</ecNumber>
    </recommendedName>
</protein>
<gene>
    <name evidence="7" type="ORF">GGX14DRAFT_583845</name>
</gene>
<dbReference type="Pfam" id="PF00782">
    <property type="entry name" value="DSPc"/>
    <property type="match status" value="1"/>
</dbReference>
<dbReference type="PROSITE" id="PS50054">
    <property type="entry name" value="TYR_PHOSPHATASE_DUAL"/>
    <property type="match status" value="1"/>
</dbReference>
<keyword evidence="8" id="KW-1185">Reference proteome</keyword>
<dbReference type="Gene3D" id="3.90.190.10">
    <property type="entry name" value="Protein tyrosine phosphatase superfamily"/>
    <property type="match status" value="2"/>
</dbReference>
<evidence type="ECO:0000259" key="6">
    <source>
        <dbReference type="PROSITE" id="PS50056"/>
    </source>
</evidence>
<name>A0AAD6YVH9_9AGAR</name>
<feature type="domain" description="Tyrosine-protein phosphatase" evidence="5">
    <location>
        <begin position="14"/>
        <end position="170"/>
    </location>
</feature>
<dbReference type="Proteomes" id="UP001219525">
    <property type="component" value="Unassembled WGS sequence"/>
</dbReference>
<dbReference type="GO" id="GO:0004725">
    <property type="term" value="F:protein tyrosine phosphatase activity"/>
    <property type="evidence" value="ECO:0007669"/>
    <property type="project" value="UniProtKB-EC"/>
</dbReference>
<dbReference type="InterPro" id="IPR000340">
    <property type="entry name" value="Dual-sp_phosphatase_cat-dom"/>
</dbReference>
<keyword evidence="4" id="KW-0904">Protein phosphatase</keyword>
<dbReference type="InterPro" id="IPR029021">
    <property type="entry name" value="Prot-tyrosine_phosphatase-like"/>
</dbReference>
<evidence type="ECO:0000256" key="1">
    <source>
        <dbReference type="ARBA" id="ARBA00008601"/>
    </source>
</evidence>
<proteinExistence type="inferred from homology"/>
<accession>A0AAD6YVH9</accession>
<evidence type="ECO:0000313" key="8">
    <source>
        <dbReference type="Proteomes" id="UP001219525"/>
    </source>
</evidence>
<dbReference type="CDD" id="cd14498">
    <property type="entry name" value="DSP"/>
    <property type="match status" value="2"/>
</dbReference>
<feature type="domain" description="Tyrosine specific protein phosphatases" evidence="6">
    <location>
        <begin position="75"/>
        <end position="143"/>
    </location>
</feature>
<dbReference type="SUPFAM" id="SSF52799">
    <property type="entry name" value="(Phosphotyrosine protein) phosphatases II"/>
    <property type="match status" value="2"/>
</dbReference>
<evidence type="ECO:0000256" key="2">
    <source>
        <dbReference type="ARBA" id="ARBA00013064"/>
    </source>
</evidence>
<dbReference type="AlphaFoldDB" id="A0AAD6YVH9"/>
<comment type="caution">
    <text evidence="7">The sequence shown here is derived from an EMBL/GenBank/DDBJ whole genome shotgun (WGS) entry which is preliminary data.</text>
</comment>
<sequence>MLPLEEVVRDAESFHAIIDDHLYLGNLSAAESPQLMERLGVTHILSVCPDYLATAAHIEHCTIPMADDEHFDILEHLPTTCQFIQEALDEGGRVFVHCVMGISRSAAVVSAYRTPLHFAVMFSRHISAAQAIQFVRKRETHILILKLLCGYGAVRTATKQTKFFSECNFDVSPAAPPYIQWKKLQEFDTAHSIRAVDGVPITDRLFLSSDFPSNKSNARAWLEHLGITHVVTITPDQISQIGDILMLEQVHKHFIAPYTAKESLLIALPTLCQFVAAALQGDQSRVLVHCLDEMRGGIAICACLMLSRQIRTSEALEILQDHVPLFDDDPVVRRHLELFEECNYEPSHRHPLVRSWLSRTPPPNSVLGLLQLKASSYVDAIIQKGISMQASVASLHSGPVEA</sequence>
<dbReference type="GO" id="GO:0008138">
    <property type="term" value="F:protein tyrosine/serine/threonine phosphatase activity"/>
    <property type="evidence" value="ECO:0007669"/>
    <property type="project" value="TreeGrafter"/>
</dbReference>
<dbReference type="PANTHER" id="PTHR45848">
    <property type="entry name" value="DUAL SPECIFICITY PROTEIN PHOSPHATASE 12 FAMILY MEMBER"/>
    <property type="match status" value="1"/>
</dbReference>
<evidence type="ECO:0000256" key="4">
    <source>
        <dbReference type="ARBA" id="ARBA00022912"/>
    </source>
</evidence>
<dbReference type="PROSITE" id="PS00383">
    <property type="entry name" value="TYR_PHOSPHATASE_1"/>
    <property type="match status" value="1"/>
</dbReference>
<dbReference type="EMBL" id="JARJCW010000001">
    <property type="protein sequence ID" value="KAJ7230559.1"/>
    <property type="molecule type" value="Genomic_DNA"/>
</dbReference>
<keyword evidence="3" id="KW-0378">Hydrolase</keyword>
<dbReference type="InterPro" id="IPR000387">
    <property type="entry name" value="Tyr_Pase_dom"/>
</dbReference>
<comment type="similarity">
    <text evidence="1">Belongs to the protein-tyrosine phosphatase family. Non-receptor class dual specificity subfamily.</text>
</comment>
<dbReference type="EC" id="3.1.3.48" evidence="2"/>
<dbReference type="InterPro" id="IPR016130">
    <property type="entry name" value="Tyr_Pase_AS"/>
</dbReference>
<dbReference type="PANTHER" id="PTHR45848:SF4">
    <property type="entry name" value="DUAL SPECIFICITY PROTEIN PHOSPHATASE 12"/>
    <property type="match status" value="1"/>
</dbReference>
<evidence type="ECO:0000313" key="7">
    <source>
        <dbReference type="EMBL" id="KAJ7230559.1"/>
    </source>
</evidence>
<dbReference type="InterPro" id="IPR020422">
    <property type="entry name" value="TYR_PHOSPHATASE_DUAL_dom"/>
</dbReference>
<organism evidence="7 8">
    <name type="scientific">Mycena pura</name>
    <dbReference type="NCBI Taxonomy" id="153505"/>
    <lineage>
        <taxon>Eukaryota</taxon>
        <taxon>Fungi</taxon>
        <taxon>Dikarya</taxon>
        <taxon>Basidiomycota</taxon>
        <taxon>Agaricomycotina</taxon>
        <taxon>Agaricomycetes</taxon>
        <taxon>Agaricomycetidae</taxon>
        <taxon>Agaricales</taxon>
        <taxon>Marasmiineae</taxon>
        <taxon>Mycenaceae</taxon>
        <taxon>Mycena</taxon>
    </lineage>
</organism>
<dbReference type="PROSITE" id="PS50056">
    <property type="entry name" value="TYR_PHOSPHATASE_2"/>
    <property type="match status" value="1"/>
</dbReference>
<evidence type="ECO:0000256" key="3">
    <source>
        <dbReference type="ARBA" id="ARBA00022801"/>
    </source>
</evidence>
<reference evidence="7" key="1">
    <citation type="submission" date="2023-03" db="EMBL/GenBank/DDBJ databases">
        <title>Massive genome expansion in bonnet fungi (Mycena s.s.) driven by repeated elements and novel gene families across ecological guilds.</title>
        <authorList>
            <consortium name="Lawrence Berkeley National Laboratory"/>
            <person name="Harder C.B."/>
            <person name="Miyauchi S."/>
            <person name="Viragh M."/>
            <person name="Kuo A."/>
            <person name="Thoen E."/>
            <person name="Andreopoulos B."/>
            <person name="Lu D."/>
            <person name="Skrede I."/>
            <person name="Drula E."/>
            <person name="Henrissat B."/>
            <person name="Morin E."/>
            <person name="Kohler A."/>
            <person name="Barry K."/>
            <person name="LaButti K."/>
            <person name="Morin E."/>
            <person name="Salamov A."/>
            <person name="Lipzen A."/>
            <person name="Mereny Z."/>
            <person name="Hegedus B."/>
            <person name="Baldrian P."/>
            <person name="Stursova M."/>
            <person name="Weitz H."/>
            <person name="Taylor A."/>
            <person name="Grigoriev I.V."/>
            <person name="Nagy L.G."/>
            <person name="Martin F."/>
            <person name="Kauserud H."/>
        </authorList>
    </citation>
    <scope>NUCLEOTIDE SEQUENCE</scope>
    <source>
        <strain evidence="7">9144</strain>
    </source>
</reference>
<evidence type="ECO:0000259" key="5">
    <source>
        <dbReference type="PROSITE" id="PS50054"/>
    </source>
</evidence>